<feature type="compositionally biased region" description="Polar residues" evidence="1">
    <location>
        <begin position="50"/>
        <end position="69"/>
    </location>
</feature>
<protein>
    <submittedName>
        <fullName evidence="2">Uncharacterized protein</fullName>
    </submittedName>
</protein>
<evidence type="ECO:0000256" key="1">
    <source>
        <dbReference type="SAM" id="MobiDB-lite"/>
    </source>
</evidence>
<feature type="region of interest" description="Disordered" evidence="1">
    <location>
        <begin position="177"/>
        <end position="208"/>
    </location>
</feature>
<sequence>MSGPEPPVTSRRRGAVSCESQRELWFLQRHEDQEQNTVFYHPQGRVDSASEATKCQQSQSLGRTQQCQPGQKPESKAKSKGKVSVLAKSVKTKLRYVGKPVSSLVVSLSRTGPLIRSVQHIRRRSTTPETRSVRRPTSWYYLNYHRIPTSDTSESRPPGCTCFICFKTHSTMAPKQLGARLGPAAPPPRAASKQDAYQRGAGPPKIRESRFSNIENSCHTTFTYAECRLART</sequence>
<proteinExistence type="predicted"/>
<dbReference type="Proteomes" id="UP001275084">
    <property type="component" value="Unassembled WGS sequence"/>
</dbReference>
<evidence type="ECO:0000313" key="2">
    <source>
        <dbReference type="EMBL" id="KAK3364483.1"/>
    </source>
</evidence>
<comment type="caution">
    <text evidence="2">The sequence shown here is derived from an EMBL/GenBank/DDBJ whole genome shotgun (WGS) entry which is preliminary data.</text>
</comment>
<name>A0AAJ0HXH4_9PEZI</name>
<feature type="region of interest" description="Disordered" evidence="1">
    <location>
        <begin position="43"/>
        <end position="82"/>
    </location>
</feature>
<gene>
    <name evidence="2" type="ORF">B0T25DRAFT_67066</name>
</gene>
<keyword evidence="3" id="KW-1185">Reference proteome</keyword>
<accession>A0AAJ0HXH4</accession>
<reference evidence="2" key="1">
    <citation type="journal article" date="2023" name="Mol. Phylogenet. Evol.">
        <title>Genome-scale phylogeny and comparative genomics of the fungal order Sordariales.</title>
        <authorList>
            <person name="Hensen N."/>
            <person name="Bonometti L."/>
            <person name="Westerberg I."/>
            <person name="Brannstrom I.O."/>
            <person name="Guillou S."/>
            <person name="Cros-Aarteil S."/>
            <person name="Calhoun S."/>
            <person name="Haridas S."/>
            <person name="Kuo A."/>
            <person name="Mondo S."/>
            <person name="Pangilinan J."/>
            <person name="Riley R."/>
            <person name="LaButti K."/>
            <person name="Andreopoulos B."/>
            <person name="Lipzen A."/>
            <person name="Chen C."/>
            <person name="Yan M."/>
            <person name="Daum C."/>
            <person name="Ng V."/>
            <person name="Clum A."/>
            <person name="Steindorff A."/>
            <person name="Ohm R.A."/>
            <person name="Martin F."/>
            <person name="Silar P."/>
            <person name="Natvig D.O."/>
            <person name="Lalanne C."/>
            <person name="Gautier V."/>
            <person name="Ament-Velasquez S.L."/>
            <person name="Kruys A."/>
            <person name="Hutchinson M.I."/>
            <person name="Powell A.J."/>
            <person name="Barry K."/>
            <person name="Miller A.N."/>
            <person name="Grigoriev I.V."/>
            <person name="Debuchy R."/>
            <person name="Gladieux P."/>
            <person name="Hiltunen Thoren M."/>
            <person name="Johannesson H."/>
        </authorList>
    </citation>
    <scope>NUCLEOTIDE SEQUENCE</scope>
    <source>
        <strain evidence="2">CBS 955.72</strain>
    </source>
</reference>
<evidence type="ECO:0000313" key="3">
    <source>
        <dbReference type="Proteomes" id="UP001275084"/>
    </source>
</evidence>
<reference evidence="2" key="2">
    <citation type="submission" date="2023-06" db="EMBL/GenBank/DDBJ databases">
        <authorList>
            <consortium name="Lawrence Berkeley National Laboratory"/>
            <person name="Haridas S."/>
            <person name="Hensen N."/>
            <person name="Bonometti L."/>
            <person name="Westerberg I."/>
            <person name="Brannstrom I.O."/>
            <person name="Guillou S."/>
            <person name="Cros-Aarteil S."/>
            <person name="Calhoun S."/>
            <person name="Kuo A."/>
            <person name="Mondo S."/>
            <person name="Pangilinan J."/>
            <person name="Riley R."/>
            <person name="Labutti K."/>
            <person name="Andreopoulos B."/>
            <person name="Lipzen A."/>
            <person name="Chen C."/>
            <person name="Yanf M."/>
            <person name="Daum C."/>
            <person name="Ng V."/>
            <person name="Clum A."/>
            <person name="Steindorff A."/>
            <person name="Ohm R."/>
            <person name="Martin F."/>
            <person name="Silar P."/>
            <person name="Natvig D."/>
            <person name="Lalanne C."/>
            <person name="Gautier V."/>
            <person name="Ament-Velasquez S.L."/>
            <person name="Kruys A."/>
            <person name="Hutchinson M.I."/>
            <person name="Powell A.J."/>
            <person name="Barry K."/>
            <person name="Miller A.N."/>
            <person name="Grigoriev I.V."/>
            <person name="Debuchy R."/>
            <person name="Gladieux P."/>
            <person name="Thoren M.H."/>
            <person name="Johannesson H."/>
        </authorList>
    </citation>
    <scope>NUCLEOTIDE SEQUENCE</scope>
    <source>
        <strain evidence="2">CBS 955.72</strain>
    </source>
</reference>
<dbReference type="AlphaFoldDB" id="A0AAJ0HXH4"/>
<organism evidence="2 3">
    <name type="scientific">Lasiosphaeria hispida</name>
    <dbReference type="NCBI Taxonomy" id="260671"/>
    <lineage>
        <taxon>Eukaryota</taxon>
        <taxon>Fungi</taxon>
        <taxon>Dikarya</taxon>
        <taxon>Ascomycota</taxon>
        <taxon>Pezizomycotina</taxon>
        <taxon>Sordariomycetes</taxon>
        <taxon>Sordariomycetidae</taxon>
        <taxon>Sordariales</taxon>
        <taxon>Lasiosphaeriaceae</taxon>
        <taxon>Lasiosphaeria</taxon>
    </lineage>
</organism>
<dbReference type="EMBL" id="JAUIQD010000001">
    <property type="protein sequence ID" value="KAK3364483.1"/>
    <property type="molecule type" value="Genomic_DNA"/>
</dbReference>